<comment type="caution">
    <text evidence="1">The sequence shown here is derived from an EMBL/GenBank/DDBJ whole genome shotgun (WGS) entry which is preliminary data.</text>
</comment>
<proteinExistence type="predicted"/>
<gene>
    <name evidence="1" type="ORF">ACR52_12000</name>
</gene>
<name>A0A0J8G3J2_9PSED</name>
<accession>A0A0J8G3J2</accession>
<dbReference type="EMBL" id="LFMW01000007">
    <property type="protein sequence ID" value="KMT55283.1"/>
    <property type="molecule type" value="Genomic_DNA"/>
</dbReference>
<dbReference type="RefSeq" id="WP_048724314.1">
    <property type="nucleotide sequence ID" value="NZ_LFMW01000007.1"/>
</dbReference>
<dbReference type="STRING" id="1674920.ACR52_12000"/>
<reference evidence="1 2" key="1">
    <citation type="submission" date="2015-06" db="EMBL/GenBank/DDBJ databases">
        <title>Draft genome sequence of an Antarctic Pseudomonas sp. strain KG01 with full potential for biotechnological applications.</title>
        <authorList>
            <person name="Pavlov M.S."/>
            <person name="Lira F."/>
            <person name="Martinez J.L."/>
            <person name="Marshall S.H."/>
        </authorList>
    </citation>
    <scope>NUCLEOTIDE SEQUENCE [LARGE SCALE GENOMIC DNA]</scope>
    <source>
        <strain evidence="1 2">KG01</strain>
    </source>
</reference>
<dbReference type="Proteomes" id="UP000037551">
    <property type="component" value="Unassembled WGS sequence"/>
</dbReference>
<organism evidence="1 2">
    <name type="scientific">Pseudomonas fildesensis</name>
    <dbReference type="NCBI Taxonomy" id="1674920"/>
    <lineage>
        <taxon>Bacteria</taxon>
        <taxon>Pseudomonadati</taxon>
        <taxon>Pseudomonadota</taxon>
        <taxon>Gammaproteobacteria</taxon>
        <taxon>Pseudomonadales</taxon>
        <taxon>Pseudomonadaceae</taxon>
        <taxon>Pseudomonas</taxon>
    </lineage>
</organism>
<evidence type="ECO:0000313" key="1">
    <source>
        <dbReference type="EMBL" id="KMT55283.1"/>
    </source>
</evidence>
<dbReference type="PATRIC" id="fig|1674920.3.peg.5234"/>
<dbReference type="OrthoDB" id="7017184at2"/>
<keyword evidence="2" id="KW-1185">Reference proteome</keyword>
<dbReference type="AlphaFoldDB" id="A0A0J8G3J2"/>
<protein>
    <submittedName>
        <fullName evidence="1">Type III secretion system negative regulatory protein RspV</fullName>
    </submittedName>
</protein>
<sequence length="122" mass="13130">MTPLGLPVDAERLRALLDDLVSGAAAHQPLSNGIDLRTLKAGAQLGLALQIAPQALQAGQLQRVMERRFEQAVAFEGCFVFLNDKGALVIWHKALPADVPLATILSRLLSLAELGDLDRHCN</sequence>
<evidence type="ECO:0000313" key="2">
    <source>
        <dbReference type="Proteomes" id="UP000037551"/>
    </source>
</evidence>